<feature type="signal peptide" evidence="1">
    <location>
        <begin position="1"/>
        <end position="21"/>
    </location>
</feature>
<name>A0A0E3ZY61_9BACT</name>
<feature type="chain" id="PRO_5002417431" description="DUF2846 domain-containing protein" evidence="1">
    <location>
        <begin position="22"/>
        <end position="153"/>
    </location>
</feature>
<dbReference type="OrthoDB" id="963293at2"/>
<dbReference type="HOGENOM" id="CLU_1712153_0_0_10"/>
<dbReference type="EMBL" id="CP010429">
    <property type="protein sequence ID" value="AKD56788.1"/>
    <property type="molecule type" value="Genomic_DNA"/>
</dbReference>
<dbReference type="RefSeq" id="WP_046576091.1">
    <property type="nucleotide sequence ID" value="NZ_CP010429.1"/>
</dbReference>
<keyword evidence="1" id="KW-0732">Signal</keyword>
<accession>A0A0E3ZY61</accession>
<protein>
    <recommendedName>
        <fullName evidence="4">DUF2846 domain-containing protein</fullName>
    </recommendedName>
</protein>
<reference evidence="2 3" key="1">
    <citation type="journal article" date="2014" name="Curr. Microbiol.">
        <title>Spirosoma radiotolerans sp. nov., a gamma-radiation-resistant bacterium isolated from gamma ray-irradiated soil.</title>
        <authorList>
            <person name="Lee J.J."/>
            <person name="Srinivasan S."/>
            <person name="Lim S."/>
            <person name="Joe M."/>
            <person name="Im S."/>
            <person name="Bae S.I."/>
            <person name="Park K.R."/>
            <person name="Han J.H."/>
            <person name="Park S.H."/>
            <person name="Joo B.M."/>
            <person name="Park S.J."/>
            <person name="Kim M.K."/>
        </authorList>
    </citation>
    <scope>NUCLEOTIDE SEQUENCE [LARGE SCALE GENOMIC DNA]</scope>
    <source>
        <strain evidence="2 3">DG5A</strain>
    </source>
</reference>
<evidence type="ECO:0000313" key="2">
    <source>
        <dbReference type="EMBL" id="AKD56788.1"/>
    </source>
</evidence>
<proteinExistence type="predicted"/>
<dbReference type="Proteomes" id="UP000033054">
    <property type="component" value="Chromosome"/>
</dbReference>
<organism evidence="2 3">
    <name type="scientific">Spirosoma radiotolerans</name>
    <dbReference type="NCBI Taxonomy" id="1379870"/>
    <lineage>
        <taxon>Bacteria</taxon>
        <taxon>Pseudomonadati</taxon>
        <taxon>Bacteroidota</taxon>
        <taxon>Cytophagia</taxon>
        <taxon>Cytophagales</taxon>
        <taxon>Cytophagaceae</taxon>
        <taxon>Spirosoma</taxon>
    </lineage>
</organism>
<dbReference type="KEGG" id="srd:SD10_19660"/>
<gene>
    <name evidence="2" type="ORF">SD10_19660</name>
</gene>
<sequence>MKAIALICLLCLSTLFSFGQALTSKIFIVKNGAQTLGPTQFYTTLDPNQVISVKNNGYVQIETDADSLGVFKGNNYSDTESQLFAKKPEPVFIQLEKGKSYYFKIGPIMSSQHLDIEEMTERSFQLYVGLNELSGHLKKYTLSNSKVSLMNSK</sequence>
<dbReference type="AlphaFoldDB" id="A0A0E3ZY61"/>
<evidence type="ECO:0008006" key="4">
    <source>
        <dbReference type="Google" id="ProtNLM"/>
    </source>
</evidence>
<keyword evidence="3" id="KW-1185">Reference proteome</keyword>
<evidence type="ECO:0000313" key="3">
    <source>
        <dbReference type="Proteomes" id="UP000033054"/>
    </source>
</evidence>
<evidence type="ECO:0000256" key="1">
    <source>
        <dbReference type="SAM" id="SignalP"/>
    </source>
</evidence>
<dbReference type="PATRIC" id="fig|1379870.5.peg.4239"/>